<sequence length="9" mass="1099">MYLLCCQIL</sequence>
<protein>
    <submittedName>
        <fullName evidence="1">Uncharacterized protein</fullName>
    </submittedName>
</protein>
<reference evidence="1" key="1">
    <citation type="submission" date="2014-09" db="EMBL/GenBank/DDBJ databases">
        <authorList>
            <person name="Magalhaes I.L.F."/>
            <person name="Oliveira U."/>
            <person name="Santos F.R."/>
            <person name="Vidigal T.H.D.A."/>
            <person name="Brescovit A.D."/>
            <person name="Santos A.J."/>
        </authorList>
    </citation>
    <scope>NUCLEOTIDE SEQUENCE</scope>
    <source>
        <tissue evidence="1">Shoot tissue taken approximately 20 cm above the soil surface</tissue>
    </source>
</reference>
<dbReference type="EMBL" id="GBRH01239373">
    <property type="protein sequence ID" value="JAD58522.1"/>
    <property type="molecule type" value="Transcribed_RNA"/>
</dbReference>
<evidence type="ECO:0000313" key="1">
    <source>
        <dbReference type="EMBL" id="JAD58522.1"/>
    </source>
</evidence>
<name>A0A0A9BGV7_ARUDO</name>
<accession>A0A0A9BGV7</accession>
<organism evidence="1">
    <name type="scientific">Arundo donax</name>
    <name type="common">Giant reed</name>
    <name type="synonym">Donax arundinaceus</name>
    <dbReference type="NCBI Taxonomy" id="35708"/>
    <lineage>
        <taxon>Eukaryota</taxon>
        <taxon>Viridiplantae</taxon>
        <taxon>Streptophyta</taxon>
        <taxon>Embryophyta</taxon>
        <taxon>Tracheophyta</taxon>
        <taxon>Spermatophyta</taxon>
        <taxon>Magnoliopsida</taxon>
        <taxon>Liliopsida</taxon>
        <taxon>Poales</taxon>
        <taxon>Poaceae</taxon>
        <taxon>PACMAD clade</taxon>
        <taxon>Arundinoideae</taxon>
        <taxon>Arundineae</taxon>
        <taxon>Arundo</taxon>
    </lineage>
</organism>
<reference evidence="1" key="2">
    <citation type="journal article" date="2015" name="Data Brief">
        <title>Shoot transcriptome of the giant reed, Arundo donax.</title>
        <authorList>
            <person name="Barrero R.A."/>
            <person name="Guerrero F.D."/>
            <person name="Moolhuijzen P."/>
            <person name="Goolsby J.A."/>
            <person name="Tidwell J."/>
            <person name="Bellgard S.E."/>
            <person name="Bellgard M.I."/>
        </authorList>
    </citation>
    <scope>NUCLEOTIDE SEQUENCE</scope>
    <source>
        <tissue evidence="1">Shoot tissue taken approximately 20 cm above the soil surface</tissue>
    </source>
</reference>
<proteinExistence type="predicted"/>